<evidence type="ECO:0000256" key="1">
    <source>
        <dbReference type="SAM" id="MobiDB-lite"/>
    </source>
</evidence>
<keyword evidence="2" id="KW-1133">Transmembrane helix</keyword>
<keyword evidence="3" id="KW-1185">Reference proteome</keyword>
<sequence>MSKFNPTNFNWTVERNCSCELPLICIRPIKFRNPILCINSAIDVNNFENFLKKSPVKCSQQISPISPQNNFENCSTEQKLQTLFNTTTASPLTFTQDNEYNSTTNTIPLTFTQDNEYNSTTTTTPQSYTQYNFSFWLVYTLLGLILILQLLYWINIILRKIRRRHECKLIRKRTTQFHEKTRGAPTSNTPTTHRRGDPIPTVSEMTPLKIIAPTLGEMKKTHVVTSV</sequence>
<evidence type="ECO:0000313" key="4">
    <source>
        <dbReference type="WBParaSite" id="Minc3s02043g27948"/>
    </source>
</evidence>
<reference evidence="4" key="1">
    <citation type="submission" date="2022-11" db="UniProtKB">
        <authorList>
            <consortium name="WormBaseParasite"/>
        </authorList>
    </citation>
    <scope>IDENTIFICATION</scope>
</reference>
<evidence type="ECO:0000256" key="2">
    <source>
        <dbReference type="SAM" id="Phobius"/>
    </source>
</evidence>
<dbReference type="AlphaFoldDB" id="A0A914MJU4"/>
<proteinExistence type="predicted"/>
<feature type="region of interest" description="Disordered" evidence="1">
    <location>
        <begin position="178"/>
        <end position="199"/>
    </location>
</feature>
<dbReference type="WBParaSite" id="Minc3s02043g27948">
    <property type="protein sequence ID" value="Minc3s02043g27948"/>
    <property type="gene ID" value="Minc3s02043g27948"/>
</dbReference>
<protein>
    <submittedName>
        <fullName evidence="4">Uncharacterized protein</fullName>
    </submittedName>
</protein>
<evidence type="ECO:0000313" key="3">
    <source>
        <dbReference type="Proteomes" id="UP000887563"/>
    </source>
</evidence>
<dbReference type="Proteomes" id="UP000887563">
    <property type="component" value="Unplaced"/>
</dbReference>
<accession>A0A914MJU4</accession>
<keyword evidence="2" id="KW-0812">Transmembrane</keyword>
<name>A0A914MJU4_MELIC</name>
<organism evidence="3 4">
    <name type="scientific">Meloidogyne incognita</name>
    <name type="common">Southern root-knot nematode worm</name>
    <name type="synonym">Oxyuris incognita</name>
    <dbReference type="NCBI Taxonomy" id="6306"/>
    <lineage>
        <taxon>Eukaryota</taxon>
        <taxon>Metazoa</taxon>
        <taxon>Ecdysozoa</taxon>
        <taxon>Nematoda</taxon>
        <taxon>Chromadorea</taxon>
        <taxon>Rhabditida</taxon>
        <taxon>Tylenchina</taxon>
        <taxon>Tylenchomorpha</taxon>
        <taxon>Tylenchoidea</taxon>
        <taxon>Meloidogynidae</taxon>
        <taxon>Meloidogyninae</taxon>
        <taxon>Meloidogyne</taxon>
        <taxon>Meloidogyne incognita group</taxon>
    </lineage>
</organism>
<feature type="transmembrane region" description="Helical" evidence="2">
    <location>
        <begin position="133"/>
        <end position="154"/>
    </location>
</feature>
<keyword evidence="2" id="KW-0472">Membrane</keyword>